<dbReference type="PANTHER" id="PTHR10459:SF66">
    <property type="entry name" value="PROTEIN MONO-ADP-RIBOSYLTRANSFERASE PARP3"/>
    <property type="match status" value="1"/>
</dbReference>
<dbReference type="CDD" id="cd01437">
    <property type="entry name" value="parp_like"/>
    <property type="match status" value="1"/>
</dbReference>
<keyword evidence="9 13" id="KW-0520">NAD</keyword>
<dbReference type="InterPro" id="IPR004102">
    <property type="entry name" value="Poly(ADP-ribose)pol_reg_dom"/>
</dbReference>
<dbReference type="SMART" id="SM00773">
    <property type="entry name" value="WGR"/>
    <property type="match status" value="1"/>
</dbReference>
<feature type="compositionally biased region" description="Basic residues" evidence="14">
    <location>
        <begin position="1"/>
        <end position="10"/>
    </location>
</feature>
<evidence type="ECO:0000259" key="16">
    <source>
        <dbReference type="PROSITE" id="PS51060"/>
    </source>
</evidence>
<dbReference type="GO" id="GO:0005730">
    <property type="term" value="C:nucleolus"/>
    <property type="evidence" value="ECO:0000318"/>
    <property type="project" value="GO_Central"/>
</dbReference>
<comment type="similarity">
    <text evidence="12">Belongs to the ARTD/PARP family.</text>
</comment>
<dbReference type="GO" id="GO:0016779">
    <property type="term" value="F:nucleotidyltransferase activity"/>
    <property type="evidence" value="ECO:0007669"/>
    <property type="project" value="UniProtKB-KW"/>
</dbReference>
<dbReference type="GO" id="GO:0006302">
    <property type="term" value="P:double-strand break repair"/>
    <property type="evidence" value="ECO:0000318"/>
    <property type="project" value="GO_Central"/>
</dbReference>
<dbReference type="Pfam" id="PF00644">
    <property type="entry name" value="PARP"/>
    <property type="match status" value="1"/>
</dbReference>
<evidence type="ECO:0000256" key="10">
    <source>
        <dbReference type="ARBA" id="ARBA00023125"/>
    </source>
</evidence>
<dbReference type="Gene3D" id="3.90.228.10">
    <property type="match status" value="1"/>
</dbReference>
<gene>
    <name evidence="18" type="ORF">MONBRDRAFT_16448</name>
</gene>
<name>A9UWX6_MONBE</name>
<dbReference type="KEGG" id="mbr:MONBRDRAFT_16448"/>
<dbReference type="eggNOG" id="KOG1037">
    <property type="taxonomic scope" value="Eukaryota"/>
</dbReference>
<dbReference type="EMBL" id="CH991548">
    <property type="protein sequence ID" value="EDQ90293.1"/>
    <property type="molecule type" value="Genomic_DNA"/>
</dbReference>
<evidence type="ECO:0000256" key="14">
    <source>
        <dbReference type="SAM" id="MobiDB-lite"/>
    </source>
</evidence>
<dbReference type="EC" id="2.4.2.-" evidence="13"/>
<evidence type="ECO:0000256" key="9">
    <source>
        <dbReference type="ARBA" id="ARBA00023027"/>
    </source>
</evidence>
<evidence type="ECO:0000256" key="7">
    <source>
        <dbReference type="ARBA" id="ARBA00022771"/>
    </source>
</evidence>
<dbReference type="Gene3D" id="1.20.142.10">
    <property type="entry name" value="Poly(ADP-ribose) polymerase, regulatory domain"/>
    <property type="match status" value="1"/>
</dbReference>
<accession>A9UWX6</accession>
<dbReference type="SUPFAM" id="SSF142921">
    <property type="entry name" value="WGR domain-like"/>
    <property type="match status" value="1"/>
</dbReference>
<dbReference type="SUPFAM" id="SSF47587">
    <property type="entry name" value="Domain of poly(ADP-ribose) polymerase"/>
    <property type="match status" value="1"/>
</dbReference>
<dbReference type="GO" id="GO:0035861">
    <property type="term" value="C:site of double-strand break"/>
    <property type="evidence" value="ECO:0000318"/>
    <property type="project" value="GO_Central"/>
</dbReference>
<dbReference type="InterPro" id="IPR050800">
    <property type="entry name" value="ARTD/PARP"/>
</dbReference>
<evidence type="ECO:0000313" key="19">
    <source>
        <dbReference type="Proteomes" id="UP000001357"/>
    </source>
</evidence>
<feature type="domain" description="WGR" evidence="17">
    <location>
        <begin position="92"/>
        <end position="187"/>
    </location>
</feature>
<reference evidence="18 19" key="1">
    <citation type="journal article" date="2008" name="Nature">
        <title>The genome of the choanoflagellate Monosiga brevicollis and the origin of metazoans.</title>
        <authorList>
            <consortium name="JGI Sequencing"/>
            <person name="King N."/>
            <person name="Westbrook M.J."/>
            <person name="Young S.L."/>
            <person name="Kuo A."/>
            <person name="Abedin M."/>
            <person name="Chapman J."/>
            <person name="Fairclough S."/>
            <person name="Hellsten U."/>
            <person name="Isogai Y."/>
            <person name="Letunic I."/>
            <person name="Marr M."/>
            <person name="Pincus D."/>
            <person name="Putnam N."/>
            <person name="Rokas A."/>
            <person name="Wright K.J."/>
            <person name="Zuzow R."/>
            <person name="Dirks W."/>
            <person name="Good M."/>
            <person name="Goodstein D."/>
            <person name="Lemons D."/>
            <person name="Li W."/>
            <person name="Lyons J.B."/>
            <person name="Morris A."/>
            <person name="Nichols S."/>
            <person name="Richter D.J."/>
            <person name="Salamov A."/>
            <person name="Bork P."/>
            <person name="Lim W.A."/>
            <person name="Manning G."/>
            <person name="Miller W.T."/>
            <person name="McGinnis W."/>
            <person name="Shapiro H."/>
            <person name="Tjian R."/>
            <person name="Grigoriev I.V."/>
            <person name="Rokhsar D."/>
        </authorList>
    </citation>
    <scope>NUCLEOTIDE SEQUENCE [LARGE SCALE GENOMIC DNA]</scope>
    <source>
        <strain evidence="19">MX1 / ATCC 50154</strain>
    </source>
</reference>
<sequence length="570" mass="63241">MPPRRSKRNAAKAAAAAAAEEEEPVPEPVAPKRAKKAPAKKAAAVKEEEEEEPVAPKKAAPKRTAAKKAVPAAKKPAVKKEESVDAACHLSGAKVYSDATETFDCMLNQTNVGHNNNKFYIIQVVQSGGKYYCWTHWGRVGENGQNAALGPFASPDGAISEFKKKFKAKAANNWEDRQNFKPKAGKYTLIDMAEDDDEEVPDTVRRGQTTVKYRPSKLDTKTQSFVNLIFDNDMFKEQMKSFDLDTEKMPLGKISKAQIARGYGVLEELEAAINAKKSRAVLSEITSRFYTTIPHSFGRSVPPVIQTIEVVQAKKDMLTVLADIELAQQLKDRAKDRAKDQSTTVEKDHPDDLHYDSMHCDLKPVKKGDTTYDMIQQYISATGSSGWRKASLIDAFEVCRHDEDKRFAQHDDIENRRLLWHGTNVAVVAAILGSGLRIMPHSGGRVGRGIYLASEMSKSAGYVGTTRQGSKNIGIMFLVEAALGKEHHITRDDSSLRAPPKGFDCVIAKGQTEPDPKKDITVEFDGKPVKVPQGAPLDQPKYAQSSFSQSEYLLYKESQHRIRYVLKLQF</sequence>
<evidence type="ECO:0000259" key="15">
    <source>
        <dbReference type="PROSITE" id="PS51059"/>
    </source>
</evidence>
<evidence type="ECO:0000256" key="5">
    <source>
        <dbReference type="ARBA" id="ARBA00022723"/>
    </source>
</evidence>
<dbReference type="FunFam" id="3.90.228.10:FF:000009">
    <property type="entry name" value="Poly [ADP-ribose] polymerase"/>
    <property type="match status" value="1"/>
</dbReference>
<dbReference type="InterPro" id="IPR012317">
    <property type="entry name" value="Poly(ADP-ribose)pol_cat_dom"/>
</dbReference>
<dbReference type="PROSITE" id="PS51060">
    <property type="entry name" value="PARP_ALPHA_HD"/>
    <property type="match status" value="1"/>
</dbReference>
<keyword evidence="3 13" id="KW-0808">Transferase</keyword>
<evidence type="ECO:0000256" key="11">
    <source>
        <dbReference type="ARBA" id="ARBA00023242"/>
    </source>
</evidence>
<dbReference type="FunFam" id="2.20.140.10:FF:000001">
    <property type="entry name" value="Poly [ADP-ribose] polymerase"/>
    <property type="match status" value="1"/>
</dbReference>
<dbReference type="STRING" id="81824.A9UWX6"/>
<keyword evidence="6" id="KW-0677">Repeat</keyword>
<dbReference type="InterPro" id="IPR036616">
    <property type="entry name" value="Poly(ADP-ribose)pol_reg_dom_sf"/>
</dbReference>
<dbReference type="GO" id="GO:0003677">
    <property type="term" value="F:DNA binding"/>
    <property type="evidence" value="ECO:0007669"/>
    <property type="project" value="UniProtKB-KW"/>
</dbReference>
<dbReference type="FunCoup" id="A9UWX6">
    <property type="interactions" value="63"/>
</dbReference>
<dbReference type="InterPro" id="IPR008893">
    <property type="entry name" value="WGR_domain"/>
</dbReference>
<keyword evidence="19" id="KW-1185">Reference proteome</keyword>
<dbReference type="GO" id="GO:0008270">
    <property type="term" value="F:zinc ion binding"/>
    <property type="evidence" value="ECO:0007669"/>
    <property type="project" value="UniProtKB-KW"/>
</dbReference>
<proteinExistence type="inferred from homology"/>
<evidence type="ECO:0000256" key="13">
    <source>
        <dbReference type="RuleBase" id="RU362114"/>
    </source>
</evidence>
<evidence type="ECO:0000256" key="12">
    <source>
        <dbReference type="ARBA" id="ARBA00024347"/>
    </source>
</evidence>
<organism evidence="18 19">
    <name type="scientific">Monosiga brevicollis</name>
    <name type="common">Choanoflagellate</name>
    <dbReference type="NCBI Taxonomy" id="81824"/>
    <lineage>
        <taxon>Eukaryota</taxon>
        <taxon>Choanoflagellata</taxon>
        <taxon>Craspedida</taxon>
        <taxon>Salpingoecidae</taxon>
        <taxon>Monosiga</taxon>
    </lineage>
</organism>
<evidence type="ECO:0000256" key="3">
    <source>
        <dbReference type="ARBA" id="ARBA00022679"/>
    </source>
</evidence>
<evidence type="ECO:0000256" key="1">
    <source>
        <dbReference type="ARBA" id="ARBA00004123"/>
    </source>
</evidence>
<dbReference type="PROSITE" id="PS51059">
    <property type="entry name" value="PARP_CATALYTIC"/>
    <property type="match status" value="1"/>
</dbReference>
<evidence type="ECO:0000256" key="2">
    <source>
        <dbReference type="ARBA" id="ARBA00022676"/>
    </source>
</evidence>
<evidence type="ECO:0000256" key="4">
    <source>
        <dbReference type="ARBA" id="ARBA00022695"/>
    </source>
</evidence>
<keyword evidence="7" id="KW-0863">Zinc-finger</keyword>
<dbReference type="Gene3D" id="2.20.140.10">
    <property type="entry name" value="WGR domain"/>
    <property type="match status" value="1"/>
</dbReference>
<keyword evidence="2 13" id="KW-0328">Glycosyltransferase</keyword>
<dbReference type="InterPro" id="IPR036930">
    <property type="entry name" value="WGR_dom_sf"/>
</dbReference>
<dbReference type="Pfam" id="PF05406">
    <property type="entry name" value="WGR"/>
    <property type="match status" value="1"/>
</dbReference>
<dbReference type="PROSITE" id="PS51977">
    <property type="entry name" value="WGR"/>
    <property type="match status" value="1"/>
</dbReference>
<dbReference type="GeneID" id="5890215"/>
<dbReference type="SUPFAM" id="SSF56399">
    <property type="entry name" value="ADP-ribosylation"/>
    <property type="match status" value="1"/>
</dbReference>
<evidence type="ECO:0000313" key="18">
    <source>
        <dbReference type="EMBL" id="EDQ90293.1"/>
    </source>
</evidence>
<keyword evidence="5" id="KW-0479">Metal-binding</keyword>
<evidence type="ECO:0000259" key="17">
    <source>
        <dbReference type="PROSITE" id="PS51977"/>
    </source>
</evidence>
<dbReference type="Pfam" id="PF02877">
    <property type="entry name" value="PARP_reg"/>
    <property type="match status" value="1"/>
</dbReference>
<dbReference type="OMA" id="HHITTDN"/>
<evidence type="ECO:0000256" key="8">
    <source>
        <dbReference type="ARBA" id="ARBA00022833"/>
    </source>
</evidence>
<comment type="subcellular location">
    <subcellularLocation>
        <location evidence="1">Nucleus</location>
    </subcellularLocation>
</comment>
<keyword evidence="4" id="KW-0548">Nucleotidyltransferase</keyword>
<dbReference type="CDD" id="cd08002">
    <property type="entry name" value="WGR_PARP3_like"/>
    <property type="match status" value="1"/>
</dbReference>
<dbReference type="Proteomes" id="UP000001357">
    <property type="component" value="Unassembled WGS sequence"/>
</dbReference>
<dbReference type="InParanoid" id="A9UWX6"/>
<keyword evidence="10" id="KW-0238">DNA-binding</keyword>
<feature type="region of interest" description="Disordered" evidence="14">
    <location>
        <begin position="1"/>
        <end position="75"/>
    </location>
</feature>
<feature type="domain" description="PARP catalytic" evidence="15">
    <location>
        <begin position="349"/>
        <end position="570"/>
    </location>
</feature>
<dbReference type="AlphaFoldDB" id="A9UWX6"/>
<protein>
    <recommendedName>
        <fullName evidence="13">Poly [ADP-ribose] polymerase</fullName>
        <shortName evidence="13">PARP</shortName>
        <ecNumber evidence="13">2.4.2.-</ecNumber>
    </recommendedName>
</protein>
<evidence type="ECO:0000256" key="6">
    <source>
        <dbReference type="ARBA" id="ARBA00022737"/>
    </source>
</evidence>
<feature type="domain" description="PARP alpha-helical" evidence="16">
    <location>
        <begin position="215"/>
        <end position="332"/>
    </location>
</feature>
<dbReference type="FunFam" id="1.20.142.10:FF:000001">
    <property type="entry name" value="Poly [ADP-ribose] polymerase"/>
    <property type="match status" value="1"/>
</dbReference>
<keyword evidence="11" id="KW-0539">Nucleus</keyword>
<dbReference type="GO" id="GO:0003950">
    <property type="term" value="F:NAD+ poly-ADP-ribosyltransferase activity"/>
    <property type="evidence" value="ECO:0000318"/>
    <property type="project" value="GO_Central"/>
</dbReference>
<keyword evidence="8" id="KW-0862">Zinc</keyword>
<dbReference type="PANTHER" id="PTHR10459">
    <property type="entry name" value="DNA LIGASE"/>
    <property type="match status" value="1"/>
</dbReference>
<dbReference type="RefSeq" id="XP_001745060.1">
    <property type="nucleotide sequence ID" value="XM_001745008.1"/>
</dbReference>